<dbReference type="Gene3D" id="3.40.630.190">
    <property type="entry name" value="LCP protein"/>
    <property type="match status" value="1"/>
</dbReference>
<feature type="compositionally biased region" description="Basic residues" evidence="2">
    <location>
        <begin position="87"/>
        <end position="99"/>
    </location>
</feature>
<protein>
    <submittedName>
        <fullName evidence="5">Cell envelope-related transcriptional attenuator</fullName>
    </submittedName>
</protein>
<dbReference type="HOGENOM" id="CLU_663444_0_0_11"/>
<feature type="compositionally biased region" description="Basic and acidic residues" evidence="2">
    <location>
        <begin position="1"/>
        <end position="13"/>
    </location>
</feature>
<evidence type="ECO:0000259" key="4">
    <source>
        <dbReference type="Pfam" id="PF03816"/>
    </source>
</evidence>
<proteinExistence type="inferred from homology"/>
<feature type="domain" description="Cell envelope-related transcriptional attenuator" evidence="4">
    <location>
        <begin position="184"/>
        <end position="336"/>
    </location>
</feature>
<dbReference type="EMBL" id="CP001854">
    <property type="protein sequence ID" value="ADB53671.1"/>
    <property type="molecule type" value="Genomic_DNA"/>
</dbReference>
<dbReference type="Proteomes" id="UP000008229">
    <property type="component" value="Chromosome"/>
</dbReference>
<sequence length="414" mass="43650">MPEHRDDPDERGDQPSYRVYRAGGDRSASRSANEPAGPAGTPEYSRYRSKPRSLRERLRGEDAGLDGLAASGGRGDGRGGGPDGPGRRRGLPRRRRGGGGRRGITPGRVVKWIVLAVGAWLALSLVLFLVSAQIQKGKVSDSAKAALTDAGYPLTSANNVLILGSDQRESGTKEPGANTSGPSRSDTIMLWRVGGGKSARLSIPRDTIVDIPGHGLNKINAAYAFGGAALSIDTIEQYLGVPINHLIEVDFENFPKLIDALGGITVKTGRVCSDISGGKANGGWSLRLRAGENKLDGEDALALARTRKNSCNPAEDDLTRARRQQDILSGIKDKVTSPTTFFRLPWVSWAAPKAMKTDMGGPTLLGFFGASAIGGTPPVSVLRPSSFQTLPDGGSGLVVSDADKQAAVRAFMDG</sequence>
<keyword evidence="3" id="KW-1133">Transmembrane helix</keyword>
<evidence type="ECO:0000256" key="3">
    <source>
        <dbReference type="SAM" id="Phobius"/>
    </source>
</evidence>
<dbReference type="Pfam" id="PF03816">
    <property type="entry name" value="LytR_cpsA_psr"/>
    <property type="match status" value="1"/>
</dbReference>
<dbReference type="AlphaFoldDB" id="D3FEH9"/>
<dbReference type="PANTHER" id="PTHR33392:SF6">
    <property type="entry name" value="POLYISOPRENYL-TEICHOIC ACID--PEPTIDOGLYCAN TEICHOIC ACID TRANSFERASE TAGU"/>
    <property type="match status" value="1"/>
</dbReference>
<keyword evidence="3" id="KW-0472">Membrane</keyword>
<keyword evidence="3" id="KW-0812">Transmembrane</keyword>
<reference evidence="5 6" key="1">
    <citation type="journal article" date="2010" name="Stand. Genomic Sci.">
        <title>Complete genome sequence of Conexibacter woesei type strain (ID131577).</title>
        <authorList>
            <person name="Pukall R."/>
            <person name="Lapidus A."/>
            <person name="Glavina Del Rio T."/>
            <person name="Copeland A."/>
            <person name="Tice H."/>
            <person name="Cheng J.-F."/>
            <person name="Lucas S."/>
            <person name="Chen F."/>
            <person name="Nolan M."/>
            <person name="Bruce D."/>
            <person name="Goodwin L."/>
            <person name="Pitluck S."/>
            <person name="Mavromatis K."/>
            <person name="Ivanova N."/>
            <person name="Ovchinnikova G."/>
            <person name="Pati A."/>
            <person name="Chen A."/>
            <person name="Palaniappan K."/>
            <person name="Land M."/>
            <person name="Hauser L."/>
            <person name="Chang Y.-J."/>
            <person name="Jeffries C.D."/>
            <person name="Chain P."/>
            <person name="Meincke L."/>
            <person name="Sims D."/>
            <person name="Brettin T."/>
            <person name="Detter J.C."/>
            <person name="Rohde M."/>
            <person name="Goeker M."/>
            <person name="Bristow J."/>
            <person name="Eisen J.A."/>
            <person name="Markowitz V."/>
            <person name="Kyrpides N.C."/>
            <person name="Klenk H.-P."/>
            <person name="Hugenholtz P."/>
        </authorList>
    </citation>
    <scope>NUCLEOTIDE SEQUENCE [LARGE SCALE GENOMIC DNA]</scope>
    <source>
        <strain evidence="6">DSM 14684 / CIP 108061 / JCM 11494 / NBRC 100937 / ID131577</strain>
    </source>
</reference>
<reference evidence="6" key="2">
    <citation type="submission" date="2010-01" db="EMBL/GenBank/DDBJ databases">
        <title>The complete genome of Conexibacter woesei DSM 14684.</title>
        <authorList>
            <consortium name="US DOE Joint Genome Institute (JGI-PGF)"/>
            <person name="Lucas S."/>
            <person name="Copeland A."/>
            <person name="Lapidus A."/>
            <person name="Glavina del Rio T."/>
            <person name="Dalin E."/>
            <person name="Tice H."/>
            <person name="Bruce D."/>
            <person name="Goodwin L."/>
            <person name="Pitluck S."/>
            <person name="Kyrpides N."/>
            <person name="Mavromatis K."/>
            <person name="Ivanova N."/>
            <person name="Mikhailova N."/>
            <person name="Chertkov O."/>
            <person name="Brettin T."/>
            <person name="Detter J.C."/>
            <person name="Han C."/>
            <person name="Larimer F."/>
            <person name="Land M."/>
            <person name="Hauser L."/>
            <person name="Markowitz V."/>
            <person name="Cheng J.-F."/>
            <person name="Hugenholtz P."/>
            <person name="Woyke T."/>
            <person name="Wu D."/>
            <person name="Pukall R."/>
            <person name="Steenblock K."/>
            <person name="Schneider S."/>
            <person name="Klenk H.-P."/>
            <person name="Eisen J.A."/>
        </authorList>
    </citation>
    <scope>NUCLEOTIDE SEQUENCE [LARGE SCALE GENOMIC DNA]</scope>
    <source>
        <strain evidence="6">DSM 14684 / CIP 108061 / JCM 11494 / NBRC 100937 / ID131577</strain>
    </source>
</reference>
<dbReference type="InterPro" id="IPR004474">
    <property type="entry name" value="LytR_CpsA_psr"/>
</dbReference>
<feature type="compositionally biased region" description="Gly residues" evidence="2">
    <location>
        <begin position="70"/>
        <end position="84"/>
    </location>
</feature>
<dbReference type="STRING" id="469383.Cwoe_5265"/>
<gene>
    <name evidence="5" type="ordered locus">Cwoe_5265</name>
</gene>
<evidence type="ECO:0000313" key="6">
    <source>
        <dbReference type="Proteomes" id="UP000008229"/>
    </source>
</evidence>
<dbReference type="KEGG" id="cwo:Cwoe_5265"/>
<feature type="region of interest" description="Disordered" evidence="2">
    <location>
        <begin position="1"/>
        <end position="102"/>
    </location>
</feature>
<comment type="similarity">
    <text evidence="1">Belongs to the LytR/CpsA/Psr (LCP) family.</text>
</comment>
<organism evidence="5 6">
    <name type="scientific">Conexibacter woesei (strain DSM 14684 / CCUG 47730 / CIP 108061 / JCM 11494 / NBRC 100937 / ID131577)</name>
    <dbReference type="NCBI Taxonomy" id="469383"/>
    <lineage>
        <taxon>Bacteria</taxon>
        <taxon>Bacillati</taxon>
        <taxon>Actinomycetota</taxon>
        <taxon>Thermoleophilia</taxon>
        <taxon>Solirubrobacterales</taxon>
        <taxon>Conexibacteraceae</taxon>
        <taxon>Conexibacter</taxon>
    </lineage>
</organism>
<keyword evidence="6" id="KW-1185">Reference proteome</keyword>
<feature type="compositionally biased region" description="Basic and acidic residues" evidence="2">
    <location>
        <begin position="53"/>
        <end position="62"/>
    </location>
</feature>
<evidence type="ECO:0000256" key="1">
    <source>
        <dbReference type="ARBA" id="ARBA00006068"/>
    </source>
</evidence>
<feature type="transmembrane region" description="Helical" evidence="3">
    <location>
        <begin position="109"/>
        <end position="130"/>
    </location>
</feature>
<dbReference type="RefSeq" id="WP_012936722.1">
    <property type="nucleotide sequence ID" value="NC_013739.1"/>
</dbReference>
<dbReference type="PANTHER" id="PTHR33392">
    <property type="entry name" value="POLYISOPRENYL-TEICHOIC ACID--PEPTIDOGLYCAN TEICHOIC ACID TRANSFERASE TAGU"/>
    <property type="match status" value="1"/>
</dbReference>
<feature type="region of interest" description="Disordered" evidence="2">
    <location>
        <begin position="164"/>
        <end position="185"/>
    </location>
</feature>
<dbReference type="NCBIfam" id="TIGR00350">
    <property type="entry name" value="lytR_cpsA_psr"/>
    <property type="match status" value="1"/>
</dbReference>
<dbReference type="OrthoDB" id="9782542at2"/>
<name>D3FEH9_CONWI</name>
<dbReference type="InterPro" id="IPR050922">
    <property type="entry name" value="LytR/CpsA/Psr_CW_biosynth"/>
</dbReference>
<dbReference type="eggNOG" id="COG1316">
    <property type="taxonomic scope" value="Bacteria"/>
</dbReference>
<evidence type="ECO:0000313" key="5">
    <source>
        <dbReference type="EMBL" id="ADB53671.1"/>
    </source>
</evidence>
<accession>D3FEH9</accession>
<evidence type="ECO:0000256" key="2">
    <source>
        <dbReference type="SAM" id="MobiDB-lite"/>
    </source>
</evidence>